<dbReference type="PANTHER" id="PTHR36617:SF17">
    <property type="entry name" value="OS01G0114800 PROTEIN"/>
    <property type="match status" value="1"/>
</dbReference>
<dbReference type="PANTHER" id="PTHR36617">
    <property type="entry name" value="PROTEIN, PUTATIVE-RELATED"/>
    <property type="match status" value="1"/>
</dbReference>
<keyword evidence="2" id="KW-1185">Reference proteome</keyword>
<dbReference type="Proteomes" id="UP001054889">
    <property type="component" value="Unassembled WGS sequence"/>
</dbReference>
<dbReference type="AlphaFoldDB" id="A0AAV5DHP3"/>
<accession>A0AAV5DHP3</accession>
<name>A0AAV5DHP3_ELECO</name>
<reference evidence="1" key="1">
    <citation type="journal article" date="2018" name="DNA Res.">
        <title>Multiple hybrid de novo genome assembly of finger millet, an orphan allotetraploid crop.</title>
        <authorList>
            <person name="Hatakeyama M."/>
            <person name="Aluri S."/>
            <person name="Balachadran M.T."/>
            <person name="Sivarajan S.R."/>
            <person name="Patrignani A."/>
            <person name="Gruter S."/>
            <person name="Poveda L."/>
            <person name="Shimizu-Inatsugi R."/>
            <person name="Baeten J."/>
            <person name="Francoijs K.J."/>
            <person name="Nataraja K.N."/>
            <person name="Reddy Y.A.N."/>
            <person name="Phadnis S."/>
            <person name="Ravikumar R.L."/>
            <person name="Schlapbach R."/>
            <person name="Sreeman S.M."/>
            <person name="Shimizu K.K."/>
        </authorList>
    </citation>
    <scope>NUCLEOTIDE SEQUENCE</scope>
</reference>
<sequence length="179" mass="20987">MAWALQIRWQWFKKTRTDRPWTDLELPSHPNSLALFALAVTTQVGNGANTLFWSDRWIHGQSIQSLAPMVFERVPARIRNKRTVAEAFIDDSWTQDVQGSLLMEGTIQLFRLWDCLMNIDLNDNDDQHVWRLDASGCYSAKSAYKAYFRGAITFEPWTRVWKSWAPPKCKMFFMVDHQK</sequence>
<comment type="caution">
    <text evidence="1">The sequence shown here is derived from an EMBL/GenBank/DDBJ whole genome shotgun (WGS) entry which is preliminary data.</text>
</comment>
<organism evidence="1 2">
    <name type="scientific">Eleusine coracana subsp. coracana</name>
    <dbReference type="NCBI Taxonomy" id="191504"/>
    <lineage>
        <taxon>Eukaryota</taxon>
        <taxon>Viridiplantae</taxon>
        <taxon>Streptophyta</taxon>
        <taxon>Embryophyta</taxon>
        <taxon>Tracheophyta</taxon>
        <taxon>Spermatophyta</taxon>
        <taxon>Magnoliopsida</taxon>
        <taxon>Liliopsida</taxon>
        <taxon>Poales</taxon>
        <taxon>Poaceae</taxon>
        <taxon>PACMAD clade</taxon>
        <taxon>Chloridoideae</taxon>
        <taxon>Cynodonteae</taxon>
        <taxon>Eleusininae</taxon>
        <taxon>Eleusine</taxon>
    </lineage>
</organism>
<dbReference type="EMBL" id="BQKI01000016">
    <property type="protein sequence ID" value="GJN09731.1"/>
    <property type="molecule type" value="Genomic_DNA"/>
</dbReference>
<protein>
    <submittedName>
        <fullName evidence="1">Uncharacterized protein</fullName>
    </submittedName>
</protein>
<proteinExistence type="predicted"/>
<gene>
    <name evidence="1" type="primary">ga27762</name>
    <name evidence="1" type="ORF">PR202_ga27762</name>
</gene>
<evidence type="ECO:0000313" key="2">
    <source>
        <dbReference type="Proteomes" id="UP001054889"/>
    </source>
</evidence>
<evidence type="ECO:0000313" key="1">
    <source>
        <dbReference type="EMBL" id="GJN09731.1"/>
    </source>
</evidence>
<reference evidence="1" key="2">
    <citation type="submission" date="2021-12" db="EMBL/GenBank/DDBJ databases">
        <title>Resequencing data analysis of finger millet.</title>
        <authorList>
            <person name="Hatakeyama M."/>
            <person name="Aluri S."/>
            <person name="Balachadran M.T."/>
            <person name="Sivarajan S.R."/>
            <person name="Poveda L."/>
            <person name="Shimizu-Inatsugi R."/>
            <person name="Schlapbach R."/>
            <person name="Sreeman S.M."/>
            <person name="Shimizu K.K."/>
        </authorList>
    </citation>
    <scope>NUCLEOTIDE SEQUENCE</scope>
</reference>